<dbReference type="RefSeq" id="XP_041772084.1">
    <property type="nucleotide sequence ID" value="XM_041916150.1"/>
</dbReference>
<dbReference type="GeneID" id="121593617"/>
<sequence length="280" mass="32627">MASHRDKETGRIYLLRKRIEDQFDQEFEAEQRLLRTRREQEAKERLAIEQMMTCEDEDTNVNPDNATIADVMKMLNTVSRKIEQLSGKQDTFRKQVSEAKHRVLKLEAKLNSTLSMTEKVKDTLMPRGMATKVIPPEPGFEFRAVSNEQELNDLDHRLATDNAYRRNLTSWLNAMILNSDSDRRLYEAMEVVFTREFLPLCSWKGRLNRKIAMCTQTHIMELFRVVGSSRFTSISGAFVAKFFQKKLPHAKTRLNQKGYRPHDYNKKSRVCDANSDSLAE</sequence>
<feature type="domain" description="DUF4806" evidence="1">
    <location>
        <begin position="137"/>
        <end position="223"/>
    </location>
</feature>
<dbReference type="AlphaFoldDB" id="A0A182V712"/>
<reference evidence="2" key="1">
    <citation type="submission" date="2020-05" db="UniProtKB">
        <authorList>
            <consortium name="EnsemblMetazoa"/>
        </authorList>
    </citation>
    <scope>IDENTIFICATION</scope>
    <source>
        <strain evidence="2">MAF</strain>
    </source>
</reference>
<dbReference type="STRING" id="30066.A0A182V712"/>
<organism evidence="2 3">
    <name type="scientific">Anopheles merus</name>
    <name type="common">Mosquito</name>
    <dbReference type="NCBI Taxonomy" id="30066"/>
    <lineage>
        <taxon>Eukaryota</taxon>
        <taxon>Metazoa</taxon>
        <taxon>Ecdysozoa</taxon>
        <taxon>Arthropoda</taxon>
        <taxon>Hexapoda</taxon>
        <taxon>Insecta</taxon>
        <taxon>Pterygota</taxon>
        <taxon>Neoptera</taxon>
        <taxon>Endopterygota</taxon>
        <taxon>Diptera</taxon>
        <taxon>Nematocera</taxon>
        <taxon>Culicoidea</taxon>
        <taxon>Culicidae</taxon>
        <taxon>Anophelinae</taxon>
        <taxon>Anopheles</taxon>
    </lineage>
</organism>
<dbReference type="VEuPathDB" id="VectorBase:AMEM009936"/>
<dbReference type="Proteomes" id="UP000075903">
    <property type="component" value="Unassembled WGS sequence"/>
</dbReference>
<dbReference type="Pfam" id="PF16064">
    <property type="entry name" value="DUF4806"/>
    <property type="match status" value="1"/>
</dbReference>
<dbReference type="KEGG" id="amer:121593617"/>
<accession>A0A182V712</accession>
<dbReference type="EnsemblMetazoa" id="AMEM009936-RA">
    <property type="protein sequence ID" value="AMEM009936-PA"/>
    <property type="gene ID" value="AMEM009936"/>
</dbReference>
<proteinExistence type="predicted"/>
<evidence type="ECO:0000313" key="3">
    <source>
        <dbReference type="Proteomes" id="UP000075903"/>
    </source>
</evidence>
<dbReference type="VEuPathDB" id="VectorBase:AMEM21_015868"/>
<protein>
    <submittedName>
        <fullName evidence="2">DUF4806 domain-containing protein</fullName>
    </submittedName>
</protein>
<keyword evidence="3" id="KW-1185">Reference proteome</keyword>
<dbReference type="InterPro" id="IPR032071">
    <property type="entry name" value="DUF4806"/>
</dbReference>
<evidence type="ECO:0000259" key="1">
    <source>
        <dbReference type="Pfam" id="PF16064"/>
    </source>
</evidence>
<name>A0A182V712_ANOME</name>
<evidence type="ECO:0000313" key="2">
    <source>
        <dbReference type="EnsemblMetazoa" id="AMEM009936-PA"/>
    </source>
</evidence>